<dbReference type="InterPro" id="IPR049492">
    <property type="entry name" value="BD-FAE-like_dom"/>
</dbReference>
<dbReference type="GO" id="GO:0016787">
    <property type="term" value="F:hydrolase activity"/>
    <property type="evidence" value="ECO:0007669"/>
    <property type="project" value="UniProtKB-KW"/>
</dbReference>
<proteinExistence type="predicted"/>
<evidence type="ECO:0000256" key="1">
    <source>
        <dbReference type="ARBA" id="ARBA00022801"/>
    </source>
</evidence>
<protein>
    <submittedName>
        <fullName evidence="3">Alpha/beta hydrolase</fullName>
    </submittedName>
</protein>
<dbReference type="InterPro" id="IPR050300">
    <property type="entry name" value="GDXG_lipolytic_enzyme"/>
</dbReference>
<name>A0ABT8DPQ1_9FLAO</name>
<gene>
    <name evidence="3" type="ORF">QRD02_11685</name>
</gene>
<dbReference type="RefSeq" id="WP_290255135.1">
    <property type="nucleotide sequence ID" value="NZ_JAUGQQ010000008.1"/>
</dbReference>
<dbReference type="Gene3D" id="3.40.50.1820">
    <property type="entry name" value="alpha/beta hydrolase"/>
    <property type="match status" value="1"/>
</dbReference>
<dbReference type="PANTHER" id="PTHR48081:SF13">
    <property type="entry name" value="ALPHA_BETA HYDROLASE"/>
    <property type="match status" value="1"/>
</dbReference>
<evidence type="ECO:0000313" key="4">
    <source>
        <dbReference type="Proteomes" id="UP001244787"/>
    </source>
</evidence>
<organism evidence="3 4">
    <name type="scientific">Aequorivita aurantiaca</name>
    <dbReference type="NCBI Taxonomy" id="3053356"/>
    <lineage>
        <taxon>Bacteria</taxon>
        <taxon>Pseudomonadati</taxon>
        <taxon>Bacteroidota</taxon>
        <taxon>Flavobacteriia</taxon>
        <taxon>Flavobacteriales</taxon>
        <taxon>Flavobacteriaceae</taxon>
        <taxon>Aequorivita</taxon>
    </lineage>
</organism>
<keyword evidence="4" id="KW-1185">Reference proteome</keyword>
<dbReference type="InterPro" id="IPR029058">
    <property type="entry name" value="AB_hydrolase_fold"/>
</dbReference>
<feature type="domain" description="BD-FAE-like" evidence="2">
    <location>
        <begin position="52"/>
        <end position="245"/>
    </location>
</feature>
<keyword evidence="1 3" id="KW-0378">Hydrolase</keyword>
<dbReference type="Pfam" id="PF20434">
    <property type="entry name" value="BD-FAE"/>
    <property type="match status" value="1"/>
</dbReference>
<evidence type="ECO:0000259" key="2">
    <source>
        <dbReference type="Pfam" id="PF20434"/>
    </source>
</evidence>
<dbReference type="SUPFAM" id="SSF53474">
    <property type="entry name" value="alpha/beta-Hydrolases"/>
    <property type="match status" value="1"/>
</dbReference>
<dbReference type="PANTHER" id="PTHR48081">
    <property type="entry name" value="AB HYDROLASE SUPERFAMILY PROTEIN C4A8.06C"/>
    <property type="match status" value="1"/>
</dbReference>
<dbReference type="Proteomes" id="UP001244787">
    <property type="component" value="Unassembled WGS sequence"/>
</dbReference>
<accession>A0ABT8DPQ1</accession>
<reference evidence="3 4" key="1">
    <citation type="submission" date="2023-06" db="EMBL/GenBank/DDBJ databases">
        <authorList>
            <person name="Ye Y.-Q."/>
            <person name="Du Z.-J."/>
        </authorList>
    </citation>
    <scope>NUCLEOTIDE SEQUENCE [LARGE SCALE GENOMIC DNA]</scope>
    <source>
        <strain evidence="3 4">SDUM287046</strain>
    </source>
</reference>
<dbReference type="EMBL" id="JAUGQQ010000008">
    <property type="protein sequence ID" value="MDN3725047.1"/>
    <property type="molecule type" value="Genomic_DNA"/>
</dbReference>
<evidence type="ECO:0000313" key="3">
    <source>
        <dbReference type="EMBL" id="MDN3725047.1"/>
    </source>
</evidence>
<sequence length="294" mass="32416">MKQMLLIYISFGILFLNTSCSSENDNNTNNKPLVEETRLNVAYGSNPKQKYDLYLPAARSEEKTKVIVLIHGGGWTGGDKIDMDYIIPTLKLNHPNHAIVNMNYVLADLQTPAFPNQFMDVERVIDKITDEKNDLQIQPEFALIGASAGAHISLMYDAVYDAGDQVKMVANIVGPTDFTDPFYANNPNFDYLLSALVDESAYPSGTDYAVAVSPVLQISGTTSPTLLFYGNADPLVPLTNGDRLNIALNNAGIDHNFSVYEGGHGDNWSQADYTDLQNQITTYINTYLAVENPD</sequence>
<comment type="caution">
    <text evidence="3">The sequence shown here is derived from an EMBL/GenBank/DDBJ whole genome shotgun (WGS) entry which is preliminary data.</text>
</comment>